<organism evidence="4 5">
    <name type="scientific">Algoriphagus locisalis</name>
    <dbReference type="NCBI Taxonomy" id="305507"/>
    <lineage>
        <taxon>Bacteria</taxon>
        <taxon>Pseudomonadati</taxon>
        <taxon>Bacteroidota</taxon>
        <taxon>Cytophagia</taxon>
        <taxon>Cytophagales</taxon>
        <taxon>Cyclobacteriaceae</taxon>
        <taxon>Algoriphagus</taxon>
    </lineage>
</organism>
<gene>
    <name evidence="4" type="ORF">SAMN04489724_0018</name>
</gene>
<dbReference type="OrthoDB" id="9792687at2"/>
<feature type="domain" description="N-terminal" evidence="2">
    <location>
        <begin position="37"/>
        <end position="157"/>
    </location>
</feature>
<evidence type="ECO:0000313" key="4">
    <source>
        <dbReference type="EMBL" id="SFU18745.1"/>
    </source>
</evidence>
<dbReference type="Pfam" id="PF18818">
    <property type="entry name" value="MPTase-PolyVal"/>
    <property type="match status" value="1"/>
</dbReference>
<sequence length="328" mass="37717">MKTLAKTSATTPAKRKSRNDLARNKGRSTQFPKGSADIYQKVTDLIIEKLEQGVIPWKQPWHEMGMPSNYLTKKPYKGINLWLLLSCGHQYPYYLTFKQANSLGGKIKKGAKALPICYWNFAFRDKKTGKVIPEDRIGEYDLKLVSKSGFLKEFKVFPIEQIEGIEWEFPEISKVEPLPDNEQCRKIYEEMPRAPELVHTGSSAYYRADRDQITMPEKRLFASAEHYFGVLYHEICHSTGHPSRLNRVGVSEPQQFASEFYSREELIAEMGAGYLNNLTGILDQNLLENSAAYIQNWLNELRNDRHLLIEAASKAQKAVDYILMEPPF</sequence>
<keyword evidence="5" id="KW-1185">Reference proteome</keyword>
<dbReference type="AlphaFoldDB" id="A0A1I7E4A5"/>
<dbReference type="InterPro" id="IPR041459">
    <property type="entry name" value="MPTase-PolyVal"/>
</dbReference>
<evidence type="ECO:0000256" key="1">
    <source>
        <dbReference type="SAM" id="MobiDB-lite"/>
    </source>
</evidence>
<protein>
    <submittedName>
        <fullName evidence="4">Antirestriction protein ArdC</fullName>
    </submittedName>
</protein>
<feature type="region of interest" description="Disordered" evidence="1">
    <location>
        <begin position="1"/>
        <end position="32"/>
    </location>
</feature>
<evidence type="ECO:0000313" key="5">
    <source>
        <dbReference type="Proteomes" id="UP000199673"/>
    </source>
</evidence>
<feature type="compositionally biased region" description="Polar residues" evidence="1">
    <location>
        <begin position="1"/>
        <end position="11"/>
    </location>
</feature>
<dbReference type="RefSeq" id="WP_091697998.1">
    <property type="nucleotide sequence ID" value="NZ_FPBF01000010.1"/>
</dbReference>
<evidence type="ECO:0000259" key="2">
    <source>
        <dbReference type="Pfam" id="PF08401"/>
    </source>
</evidence>
<reference evidence="5" key="1">
    <citation type="submission" date="2016-10" db="EMBL/GenBank/DDBJ databases">
        <authorList>
            <person name="Varghese N."/>
            <person name="Submissions S."/>
        </authorList>
    </citation>
    <scope>NUCLEOTIDE SEQUENCE [LARGE SCALE GENOMIC DNA]</scope>
    <source>
        <strain evidence="5">DSM 23445</strain>
    </source>
</reference>
<dbReference type="Proteomes" id="UP000199673">
    <property type="component" value="Unassembled WGS sequence"/>
</dbReference>
<name>A0A1I7E4A5_9BACT</name>
<dbReference type="InterPro" id="IPR013610">
    <property type="entry name" value="ArdC_N"/>
</dbReference>
<dbReference type="GO" id="GO:0003697">
    <property type="term" value="F:single-stranded DNA binding"/>
    <property type="evidence" value="ECO:0007669"/>
    <property type="project" value="InterPro"/>
</dbReference>
<evidence type="ECO:0000259" key="3">
    <source>
        <dbReference type="Pfam" id="PF18818"/>
    </source>
</evidence>
<accession>A0A1I7E4A5</accession>
<proteinExistence type="predicted"/>
<dbReference type="Pfam" id="PF08401">
    <property type="entry name" value="ArdcN"/>
    <property type="match status" value="1"/>
</dbReference>
<dbReference type="PIRSF" id="PIRSF037112">
    <property type="entry name" value="Antirestriction_ArdC"/>
    <property type="match status" value="1"/>
</dbReference>
<dbReference type="InterPro" id="IPR017113">
    <property type="entry name" value="Antirestriction_ArdC"/>
</dbReference>
<dbReference type="EMBL" id="FPBF01000010">
    <property type="protein sequence ID" value="SFU18745.1"/>
    <property type="molecule type" value="Genomic_DNA"/>
</dbReference>
<feature type="domain" description="Polyvalent protein metallopeptidase" evidence="3">
    <location>
        <begin position="196"/>
        <end position="314"/>
    </location>
</feature>